<dbReference type="RefSeq" id="WP_212188507.1">
    <property type="nucleotide sequence ID" value="NZ_JAGTAR010000003.1"/>
</dbReference>
<dbReference type="EMBL" id="JAGTAR010000003">
    <property type="protein sequence ID" value="MBR8534606.1"/>
    <property type="molecule type" value="Genomic_DNA"/>
</dbReference>
<dbReference type="GO" id="GO:0005840">
    <property type="term" value="C:ribosome"/>
    <property type="evidence" value="ECO:0007669"/>
    <property type="project" value="UniProtKB-KW"/>
</dbReference>
<comment type="subcellular location">
    <subcellularLocation>
        <location evidence="6">Cytoplasm</location>
    </subcellularLocation>
</comment>
<proteinExistence type="inferred from homology"/>
<dbReference type="InterPro" id="IPR029063">
    <property type="entry name" value="SAM-dependent_MTases_sf"/>
</dbReference>
<keyword evidence="7" id="KW-0687">Ribonucleoprotein</keyword>
<keyword evidence="3 6" id="KW-0489">Methyltransferase</keyword>
<dbReference type="SUPFAM" id="SSF53335">
    <property type="entry name" value="S-adenosyl-L-methionine-dependent methyltransferases"/>
    <property type="match status" value="1"/>
</dbReference>
<dbReference type="Gene3D" id="3.40.50.150">
    <property type="entry name" value="Vaccinia Virus protein VP39"/>
    <property type="match status" value="1"/>
</dbReference>
<keyword evidence="5 6" id="KW-0949">S-adenosyl-L-methionine</keyword>
<dbReference type="PANTHER" id="PTHR43648">
    <property type="entry name" value="ELECTRON TRANSFER FLAVOPROTEIN BETA SUBUNIT LYSINE METHYLTRANSFERASE"/>
    <property type="match status" value="1"/>
</dbReference>
<dbReference type="InterPro" id="IPR004498">
    <property type="entry name" value="Ribosomal_PrmA_MeTrfase"/>
</dbReference>
<comment type="caution">
    <text evidence="7">The sequence shown here is derived from an EMBL/GenBank/DDBJ whole genome shotgun (WGS) entry which is preliminary data.</text>
</comment>
<dbReference type="GO" id="GO:0008276">
    <property type="term" value="F:protein methyltransferase activity"/>
    <property type="evidence" value="ECO:0007669"/>
    <property type="project" value="UniProtKB-UniRule"/>
</dbReference>
<dbReference type="PIRSF" id="PIRSF000401">
    <property type="entry name" value="RPL11_MTase"/>
    <property type="match status" value="1"/>
</dbReference>
<feature type="binding site" evidence="6">
    <location>
        <position position="150"/>
    </location>
    <ligand>
        <name>S-adenosyl-L-methionine</name>
        <dbReference type="ChEBI" id="CHEBI:59789"/>
    </ligand>
</feature>
<dbReference type="NCBIfam" id="NF001785">
    <property type="entry name" value="PRK00517.2-2"/>
    <property type="match status" value="1"/>
</dbReference>
<dbReference type="GO" id="GO:0005737">
    <property type="term" value="C:cytoplasm"/>
    <property type="evidence" value="ECO:0007669"/>
    <property type="project" value="UniProtKB-SubCell"/>
</dbReference>
<evidence type="ECO:0000256" key="2">
    <source>
        <dbReference type="ARBA" id="ARBA00022490"/>
    </source>
</evidence>
<evidence type="ECO:0000256" key="1">
    <source>
        <dbReference type="ARBA" id="ARBA00009741"/>
    </source>
</evidence>
<keyword evidence="2 6" id="KW-0963">Cytoplasm</keyword>
<gene>
    <name evidence="6 7" type="primary">prmA</name>
    <name evidence="7" type="ORF">KDU71_03470</name>
</gene>
<accession>A0A941F0A0</accession>
<name>A0A941F0A0_9BACT</name>
<comment type="catalytic activity">
    <reaction evidence="6">
        <text>L-lysyl-[protein] + 3 S-adenosyl-L-methionine = N(6),N(6),N(6)-trimethyl-L-lysyl-[protein] + 3 S-adenosyl-L-homocysteine + 3 H(+)</text>
        <dbReference type="Rhea" id="RHEA:54192"/>
        <dbReference type="Rhea" id="RHEA-COMP:9752"/>
        <dbReference type="Rhea" id="RHEA-COMP:13826"/>
        <dbReference type="ChEBI" id="CHEBI:15378"/>
        <dbReference type="ChEBI" id="CHEBI:29969"/>
        <dbReference type="ChEBI" id="CHEBI:57856"/>
        <dbReference type="ChEBI" id="CHEBI:59789"/>
        <dbReference type="ChEBI" id="CHEBI:61961"/>
    </reaction>
</comment>
<evidence type="ECO:0000256" key="3">
    <source>
        <dbReference type="ARBA" id="ARBA00022603"/>
    </source>
</evidence>
<evidence type="ECO:0000256" key="6">
    <source>
        <dbReference type="HAMAP-Rule" id="MF_00735"/>
    </source>
</evidence>
<dbReference type="EC" id="2.1.1.-" evidence="6"/>
<dbReference type="CDD" id="cd02440">
    <property type="entry name" value="AdoMet_MTases"/>
    <property type="match status" value="1"/>
</dbReference>
<feature type="binding site" evidence="6">
    <location>
        <position position="214"/>
    </location>
    <ligand>
        <name>S-adenosyl-L-methionine</name>
        <dbReference type="ChEBI" id="CHEBI:59789"/>
    </ligand>
</feature>
<keyword evidence="8" id="KW-1185">Reference proteome</keyword>
<dbReference type="Proteomes" id="UP000679220">
    <property type="component" value="Unassembled WGS sequence"/>
</dbReference>
<evidence type="ECO:0000256" key="4">
    <source>
        <dbReference type="ARBA" id="ARBA00022679"/>
    </source>
</evidence>
<dbReference type="Pfam" id="PF06325">
    <property type="entry name" value="PrmA"/>
    <property type="match status" value="1"/>
</dbReference>
<protein>
    <recommendedName>
        <fullName evidence="6">Ribosomal protein L11 methyltransferase</fullName>
        <shortName evidence="6">L11 Mtase</shortName>
        <ecNumber evidence="6">2.1.1.-</ecNumber>
    </recommendedName>
</protein>
<reference evidence="7" key="1">
    <citation type="journal article" date="2018" name="Int. J. Syst. Evol. Microbiol.">
        <title>Carboxylicivirga sediminis sp. nov., isolated from coastal sediment.</title>
        <authorList>
            <person name="Wang F.Q."/>
            <person name="Ren L.H."/>
            <person name="Zou R.J."/>
            <person name="Sun Y.Z."/>
            <person name="Liu X.J."/>
            <person name="Jiang F."/>
            <person name="Liu L.J."/>
        </authorList>
    </citation>
    <scope>NUCLEOTIDE SEQUENCE</scope>
    <source>
        <strain evidence="7">JR1</strain>
    </source>
</reference>
<dbReference type="PANTHER" id="PTHR43648:SF1">
    <property type="entry name" value="ELECTRON TRANSFER FLAVOPROTEIN BETA SUBUNIT LYSINE METHYLTRANSFERASE"/>
    <property type="match status" value="1"/>
</dbReference>
<sequence>MEYTKVSVLVMPPNEVVNELLIAQLGEMGFDSFEENDKGFDAFIPSKDFANANLEELYCPIEGIKWSYSSEVIADQNWNKVWEENFFQPITIGEDCIIRSSFHQVEHHCQYDIIIDPRMAFGTGHHETTSLMVQHILEADVKGLDVLDMGCGTAILGMLCAMKGATDVIGIDIDEWAYNNALDNLQLNHISNMQIQLGGAELLGDKQFDLILANINRNILLNDMASYANVLRTNGKIFFSGFYTEDLAVIDAEAVRHGLTMISQKTDNNWTAVAYIKAE</sequence>
<comment type="function">
    <text evidence="6">Methylates ribosomal protein L11.</text>
</comment>
<dbReference type="AlphaFoldDB" id="A0A941F0A0"/>
<organism evidence="7 8">
    <name type="scientific">Carboxylicivirga sediminis</name>
    <dbReference type="NCBI Taxonomy" id="2006564"/>
    <lineage>
        <taxon>Bacteria</taxon>
        <taxon>Pseudomonadati</taxon>
        <taxon>Bacteroidota</taxon>
        <taxon>Bacteroidia</taxon>
        <taxon>Marinilabiliales</taxon>
        <taxon>Marinilabiliaceae</taxon>
        <taxon>Carboxylicivirga</taxon>
    </lineage>
</organism>
<dbReference type="InterPro" id="IPR050078">
    <property type="entry name" value="Ribosomal_L11_MeTrfase_PrmA"/>
</dbReference>
<comment type="similarity">
    <text evidence="1 6">Belongs to the methyltransferase superfamily. PrmA family.</text>
</comment>
<evidence type="ECO:0000256" key="5">
    <source>
        <dbReference type="ARBA" id="ARBA00022691"/>
    </source>
</evidence>
<dbReference type="HAMAP" id="MF_00735">
    <property type="entry name" value="Methyltr_PrmA"/>
    <property type="match status" value="1"/>
</dbReference>
<evidence type="ECO:0000313" key="7">
    <source>
        <dbReference type="EMBL" id="MBR8534606.1"/>
    </source>
</evidence>
<evidence type="ECO:0000313" key="8">
    <source>
        <dbReference type="Proteomes" id="UP000679220"/>
    </source>
</evidence>
<reference evidence="7" key="2">
    <citation type="submission" date="2021-04" db="EMBL/GenBank/DDBJ databases">
        <authorList>
            <person name="Zhang T."/>
            <person name="Zhang Y."/>
            <person name="Lu D."/>
            <person name="Zuo D."/>
            <person name="Du Z."/>
        </authorList>
    </citation>
    <scope>NUCLEOTIDE SEQUENCE</scope>
    <source>
        <strain evidence="7">JR1</strain>
    </source>
</reference>
<feature type="binding site" evidence="6">
    <location>
        <position position="172"/>
    </location>
    <ligand>
        <name>S-adenosyl-L-methionine</name>
        <dbReference type="ChEBI" id="CHEBI:59789"/>
    </ligand>
</feature>
<feature type="binding site" evidence="6">
    <location>
        <position position="129"/>
    </location>
    <ligand>
        <name>S-adenosyl-L-methionine</name>
        <dbReference type="ChEBI" id="CHEBI:59789"/>
    </ligand>
</feature>
<keyword evidence="4 6" id="KW-0808">Transferase</keyword>
<keyword evidence="7" id="KW-0689">Ribosomal protein</keyword>
<dbReference type="GO" id="GO:0032259">
    <property type="term" value="P:methylation"/>
    <property type="evidence" value="ECO:0007669"/>
    <property type="project" value="UniProtKB-KW"/>
</dbReference>